<feature type="compositionally biased region" description="Low complexity" evidence="1">
    <location>
        <begin position="137"/>
        <end position="165"/>
    </location>
</feature>
<evidence type="ECO:0008006" key="5">
    <source>
        <dbReference type="Google" id="ProtNLM"/>
    </source>
</evidence>
<feature type="chain" id="PRO_5035205614" description="Defensin-like protein" evidence="2">
    <location>
        <begin position="31"/>
        <end position="207"/>
    </location>
</feature>
<accession>A0A8J2L962</accession>
<evidence type="ECO:0000313" key="4">
    <source>
        <dbReference type="Proteomes" id="UP000708208"/>
    </source>
</evidence>
<feature type="compositionally biased region" description="Basic residues" evidence="1">
    <location>
        <begin position="166"/>
        <end position="182"/>
    </location>
</feature>
<keyword evidence="4" id="KW-1185">Reference proteome</keyword>
<name>A0A8J2L962_9HEXA</name>
<sequence>MMHPALQMKHLIIPNLVLIVLNLIKPIDNANETIPTGFRQGRWGMFFTYEPICTLACRKNGKFSGRMYGGVCRCYCPRSEKLPCTGTYPSCERLCRQNAYDYGGDCLDDTTCYCYCTVRQRQAPNGTEPSTTGAPCSPNSTPPSGSGSANAPSPGSLGQTRTGIKSSKKSSRRRHNSTKRHKIQDIELHQKMTTETPEVQNAKPDII</sequence>
<comment type="caution">
    <text evidence="3">The sequence shown here is derived from an EMBL/GenBank/DDBJ whole genome shotgun (WGS) entry which is preliminary data.</text>
</comment>
<reference evidence="3" key="1">
    <citation type="submission" date="2021-06" db="EMBL/GenBank/DDBJ databases">
        <authorList>
            <person name="Hodson N. C."/>
            <person name="Mongue J. A."/>
            <person name="Jaron S. K."/>
        </authorList>
    </citation>
    <scope>NUCLEOTIDE SEQUENCE</scope>
</reference>
<evidence type="ECO:0000256" key="2">
    <source>
        <dbReference type="SAM" id="SignalP"/>
    </source>
</evidence>
<protein>
    <recommendedName>
        <fullName evidence="5">Defensin-like protein</fullName>
    </recommendedName>
</protein>
<dbReference type="Proteomes" id="UP000708208">
    <property type="component" value="Unassembled WGS sequence"/>
</dbReference>
<feature type="region of interest" description="Disordered" evidence="1">
    <location>
        <begin position="123"/>
        <end position="207"/>
    </location>
</feature>
<evidence type="ECO:0000256" key="1">
    <source>
        <dbReference type="SAM" id="MobiDB-lite"/>
    </source>
</evidence>
<organism evidence="3 4">
    <name type="scientific">Allacma fusca</name>
    <dbReference type="NCBI Taxonomy" id="39272"/>
    <lineage>
        <taxon>Eukaryota</taxon>
        <taxon>Metazoa</taxon>
        <taxon>Ecdysozoa</taxon>
        <taxon>Arthropoda</taxon>
        <taxon>Hexapoda</taxon>
        <taxon>Collembola</taxon>
        <taxon>Symphypleona</taxon>
        <taxon>Sminthuridae</taxon>
        <taxon>Allacma</taxon>
    </lineage>
</organism>
<feature type="compositionally biased region" description="Basic and acidic residues" evidence="1">
    <location>
        <begin position="183"/>
        <end position="192"/>
    </location>
</feature>
<gene>
    <name evidence="3" type="ORF">AFUS01_LOCUS28687</name>
</gene>
<proteinExistence type="predicted"/>
<dbReference type="AlphaFoldDB" id="A0A8J2L962"/>
<dbReference type="EMBL" id="CAJVCH010413007">
    <property type="protein sequence ID" value="CAG7818164.1"/>
    <property type="molecule type" value="Genomic_DNA"/>
</dbReference>
<keyword evidence="2" id="KW-0732">Signal</keyword>
<feature type="compositionally biased region" description="Polar residues" evidence="1">
    <location>
        <begin position="123"/>
        <end position="134"/>
    </location>
</feature>
<evidence type="ECO:0000313" key="3">
    <source>
        <dbReference type="EMBL" id="CAG7818164.1"/>
    </source>
</evidence>
<feature type="signal peptide" evidence="2">
    <location>
        <begin position="1"/>
        <end position="30"/>
    </location>
</feature>